<evidence type="ECO:0000256" key="9">
    <source>
        <dbReference type="SAM" id="Phobius"/>
    </source>
</evidence>
<evidence type="ECO:0000256" key="2">
    <source>
        <dbReference type="ARBA" id="ARBA00022448"/>
    </source>
</evidence>
<sequence length="318" mass="32267">MTTPSLKISFRGTEFTLTVLAVLAFVVLALTTHGSVLHGDTLTAIFQFLAVPMVIGLAQMAVLGVGQMNLSVGVVTGFCAMVTAWLMVDVGLPAWLALLAGLATGAAIGLVNGLIVVLTRINGFIVTLATMTIIDGLRYGVHGTATYQGYSPGLVRLGQGSVLGVPTVFLFAVLVAIAVAVFFRHVTVGRQLLASGGNPLAARLSGVSNDRSLVLAHLLSGLLAGVAGVIVVALSGSVNATIGDDLLLPSFAAPIIGGVALAGGVISVVGTCLAALIVRLVDVAQAQYSINPDWVDLIVGAVVLGAVLITQLRGRAAT</sequence>
<dbReference type="PANTHER" id="PTHR32196:SF71">
    <property type="entry name" value="AUTOINDUCER 2 IMPORT SYSTEM PERMEASE PROTEIN LSRD"/>
    <property type="match status" value="1"/>
</dbReference>
<dbReference type="Pfam" id="PF02653">
    <property type="entry name" value="BPD_transp_2"/>
    <property type="match status" value="1"/>
</dbReference>
<dbReference type="GO" id="GO:0005886">
    <property type="term" value="C:plasma membrane"/>
    <property type="evidence" value="ECO:0007669"/>
    <property type="project" value="UniProtKB-SubCell"/>
</dbReference>
<dbReference type="GO" id="GO:0022857">
    <property type="term" value="F:transmembrane transporter activity"/>
    <property type="evidence" value="ECO:0007669"/>
    <property type="project" value="InterPro"/>
</dbReference>
<keyword evidence="11" id="KW-1185">Reference proteome</keyword>
<dbReference type="RefSeq" id="WP_116174111.1">
    <property type="nucleotide sequence ID" value="NZ_CP144375.1"/>
</dbReference>
<reference evidence="10 11" key="1">
    <citation type="submission" date="2018-08" db="EMBL/GenBank/DDBJ databases">
        <title>Genomic Encyclopedia of Archaeal and Bacterial Type Strains, Phase II (KMG-II): from individual species to whole genera.</title>
        <authorList>
            <person name="Goeker M."/>
        </authorList>
    </citation>
    <scope>NUCLEOTIDE SEQUENCE [LARGE SCALE GENOMIC DNA]</scope>
    <source>
        <strain evidence="10 11">DSM 45791</strain>
    </source>
</reference>
<feature type="transmembrane region" description="Helical" evidence="9">
    <location>
        <begin position="70"/>
        <end position="88"/>
    </location>
</feature>
<evidence type="ECO:0000313" key="11">
    <source>
        <dbReference type="Proteomes" id="UP000256269"/>
    </source>
</evidence>
<evidence type="ECO:0000256" key="7">
    <source>
        <dbReference type="ARBA" id="ARBA00023136"/>
    </source>
</evidence>
<feature type="transmembrane region" description="Helical" evidence="9">
    <location>
        <begin position="94"/>
        <end position="117"/>
    </location>
</feature>
<dbReference type="PANTHER" id="PTHR32196">
    <property type="entry name" value="ABC TRANSPORTER PERMEASE PROTEIN YPHD-RELATED-RELATED"/>
    <property type="match status" value="1"/>
</dbReference>
<feature type="transmembrane region" description="Helical" evidence="9">
    <location>
        <begin position="161"/>
        <end position="183"/>
    </location>
</feature>
<proteinExistence type="predicted"/>
<dbReference type="AlphaFoldDB" id="A0A3E0I084"/>
<comment type="subcellular location">
    <subcellularLocation>
        <location evidence="1">Cell membrane</location>
        <topology evidence="1">Multi-pass membrane protein</topology>
    </subcellularLocation>
</comment>
<feature type="transmembrane region" description="Helical" evidence="9">
    <location>
        <begin position="293"/>
        <end position="312"/>
    </location>
</feature>
<dbReference type="OrthoDB" id="3468954at2"/>
<keyword evidence="2" id="KW-0813">Transport</keyword>
<keyword evidence="6 9" id="KW-1133">Transmembrane helix</keyword>
<feature type="transmembrane region" description="Helical" evidence="9">
    <location>
        <begin position="124"/>
        <end position="141"/>
    </location>
</feature>
<dbReference type="Proteomes" id="UP000256269">
    <property type="component" value="Unassembled WGS sequence"/>
</dbReference>
<evidence type="ECO:0000256" key="1">
    <source>
        <dbReference type="ARBA" id="ARBA00004651"/>
    </source>
</evidence>
<evidence type="ECO:0000256" key="4">
    <source>
        <dbReference type="ARBA" id="ARBA00022519"/>
    </source>
</evidence>
<gene>
    <name evidence="10" type="ORF">BCF44_103580</name>
</gene>
<protein>
    <recommendedName>
        <fullName evidence="8">Autoinducer 2 import system permease protein LsrD</fullName>
    </recommendedName>
</protein>
<evidence type="ECO:0000256" key="6">
    <source>
        <dbReference type="ARBA" id="ARBA00022989"/>
    </source>
</evidence>
<evidence type="ECO:0000256" key="8">
    <source>
        <dbReference type="ARBA" id="ARBA00039381"/>
    </source>
</evidence>
<evidence type="ECO:0000256" key="3">
    <source>
        <dbReference type="ARBA" id="ARBA00022475"/>
    </source>
</evidence>
<name>A0A3E0I084_9PSEU</name>
<evidence type="ECO:0000256" key="5">
    <source>
        <dbReference type="ARBA" id="ARBA00022692"/>
    </source>
</evidence>
<keyword evidence="5 9" id="KW-0812">Transmembrane</keyword>
<keyword evidence="7 9" id="KW-0472">Membrane</keyword>
<dbReference type="CDD" id="cd06579">
    <property type="entry name" value="TM_PBP1_transp_AraH_like"/>
    <property type="match status" value="1"/>
</dbReference>
<accession>A0A3E0I084</accession>
<feature type="transmembrane region" description="Helical" evidence="9">
    <location>
        <begin position="213"/>
        <end position="235"/>
    </location>
</feature>
<keyword evidence="3" id="KW-1003">Cell membrane</keyword>
<evidence type="ECO:0000313" key="10">
    <source>
        <dbReference type="EMBL" id="REH52129.1"/>
    </source>
</evidence>
<dbReference type="EMBL" id="QUNO01000003">
    <property type="protein sequence ID" value="REH52129.1"/>
    <property type="molecule type" value="Genomic_DNA"/>
</dbReference>
<dbReference type="InterPro" id="IPR001851">
    <property type="entry name" value="ABC_transp_permease"/>
</dbReference>
<feature type="transmembrane region" description="Helical" evidence="9">
    <location>
        <begin position="255"/>
        <end position="281"/>
    </location>
</feature>
<keyword evidence="4" id="KW-0997">Cell inner membrane</keyword>
<comment type="caution">
    <text evidence="10">The sequence shown here is derived from an EMBL/GenBank/DDBJ whole genome shotgun (WGS) entry which is preliminary data.</text>
</comment>
<feature type="transmembrane region" description="Helical" evidence="9">
    <location>
        <begin position="44"/>
        <end position="63"/>
    </location>
</feature>
<organism evidence="10 11">
    <name type="scientific">Kutzneria buriramensis</name>
    <dbReference type="NCBI Taxonomy" id="1045776"/>
    <lineage>
        <taxon>Bacteria</taxon>
        <taxon>Bacillati</taxon>
        <taxon>Actinomycetota</taxon>
        <taxon>Actinomycetes</taxon>
        <taxon>Pseudonocardiales</taxon>
        <taxon>Pseudonocardiaceae</taxon>
        <taxon>Kutzneria</taxon>
    </lineage>
</organism>